<keyword evidence="2" id="KW-1185">Reference proteome</keyword>
<proteinExistence type="predicted"/>
<dbReference type="STRING" id="990371.SAMN05421813_10684"/>
<dbReference type="AlphaFoldDB" id="A0A1G9QKH2"/>
<organism evidence="1 2">
    <name type="scientific">Daejeonella rubra</name>
    <dbReference type="NCBI Taxonomy" id="990371"/>
    <lineage>
        <taxon>Bacteria</taxon>
        <taxon>Pseudomonadati</taxon>
        <taxon>Bacteroidota</taxon>
        <taxon>Sphingobacteriia</taxon>
        <taxon>Sphingobacteriales</taxon>
        <taxon>Sphingobacteriaceae</taxon>
        <taxon>Daejeonella</taxon>
    </lineage>
</organism>
<evidence type="ECO:0000313" key="2">
    <source>
        <dbReference type="Proteomes" id="UP000199226"/>
    </source>
</evidence>
<protein>
    <submittedName>
        <fullName evidence="1">Uncharacterized protein</fullName>
    </submittedName>
</protein>
<name>A0A1G9QKH2_9SPHI</name>
<gene>
    <name evidence="1" type="ORF">SAMN05421813_10684</name>
</gene>
<sequence length="44" mass="5114">MNSLFKRMNNLFRGRTSTYRIPIGPNQINTDLTTAIFISLNNRI</sequence>
<evidence type="ECO:0000313" key="1">
    <source>
        <dbReference type="EMBL" id="SDM11523.1"/>
    </source>
</evidence>
<dbReference type="EMBL" id="FNHH01000006">
    <property type="protein sequence ID" value="SDM11523.1"/>
    <property type="molecule type" value="Genomic_DNA"/>
</dbReference>
<reference evidence="2" key="1">
    <citation type="submission" date="2016-10" db="EMBL/GenBank/DDBJ databases">
        <authorList>
            <person name="Varghese N."/>
            <person name="Submissions S."/>
        </authorList>
    </citation>
    <scope>NUCLEOTIDE SEQUENCE [LARGE SCALE GENOMIC DNA]</scope>
    <source>
        <strain evidence="2">DSM 24536</strain>
    </source>
</reference>
<dbReference type="Proteomes" id="UP000199226">
    <property type="component" value="Unassembled WGS sequence"/>
</dbReference>
<accession>A0A1G9QKH2</accession>